<dbReference type="Proteomes" id="UP000711614">
    <property type="component" value="Unassembled WGS sequence"/>
</dbReference>
<dbReference type="EMBL" id="JAGIOI010000001">
    <property type="protein sequence ID" value="MBP2411451.1"/>
    <property type="molecule type" value="Genomic_DNA"/>
</dbReference>
<organism evidence="2 3">
    <name type="scientific">Arthrobacter stackebrandtii</name>
    <dbReference type="NCBI Taxonomy" id="272161"/>
    <lineage>
        <taxon>Bacteria</taxon>
        <taxon>Bacillati</taxon>
        <taxon>Actinomycetota</taxon>
        <taxon>Actinomycetes</taxon>
        <taxon>Micrococcales</taxon>
        <taxon>Micrococcaceae</taxon>
        <taxon>Arthrobacter</taxon>
    </lineage>
</organism>
<accession>A0ABS4YRL9</accession>
<name>A0ABS4YRL9_9MICC</name>
<proteinExistence type="predicted"/>
<evidence type="ECO:0000313" key="2">
    <source>
        <dbReference type="EMBL" id="MBP2411451.1"/>
    </source>
</evidence>
<gene>
    <name evidence="2" type="ORF">JOF48_000250</name>
</gene>
<comment type="caution">
    <text evidence="2">The sequence shown here is derived from an EMBL/GenBank/DDBJ whole genome shotgun (WGS) entry which is preliminary data.</text>
</comment>
<reference evidence="2 3" key="1">
    <citation type="submission" date="2021-03" db="EMBL/GenBank/DDBJ databases">
        <title>Sequencing the genomes of 1000 actinobacteria strains.</title>
        <authorList>
            <person name="Klenk H.-P."/>
        </authorList>
    </citation>
    <scope>NUCLEOTIDE SEQUENCE [LARGE SCALE GENOMIC DNA]</scope>
    <source>
        <strain evidence="2 3">DSM 16005</strain>
    </source>
</reference>
<evidence type="ECO:0000313" key="3">
    <source>
        <dbReference type="Proteomes" id="UP000711614"/>
    </source>
</evidence>
<protein>
    <submittedName>
        <fullName evidence="2">Uncharacterized protein</fullName>
    </submittedName>
</protein>
<evidence type="ECO:0000256" key="1">
    <source>
        <dbReference type="SAM" id="SignalP"/>
    </source>
</evidence>
<dbReference type="RefSeq" id="WP_209676574.1">
    <property type="nucleotide sequence ID" value="NZ_JAGIOI010000001.1"/>
</dbReference>
<feature type="chain" id="PRO_5045088981" evidence="1">
    <location>
        <begin position="31"/>
        <end position="78"/>
    </location>
</feature>
<keyword evidence="1" id="KW-0732">Signal</keyword>
<sequence length="78" mass="8115">MFAPRTTSRLAGPAAAALLLVLLIPSPASARLDENGSGGALQYPPSSHCPMERIGDQLVRCDTLTGTGADAPAWVPEW</sequence>
<keyword evidence="3" id="KW-1185">Reference proteome</keyword>
<feature type="signal peptide" evidence="1">
    <location>
        <begin position="1"/>
        <end position="30"/>
    </location>
</feature>